<dbReference type="PANTHER" id="PTHR42770:SF7">
    <property type="entry name" value="MEMBRANE PROTEIN"/>
    <property type="match status" value="1"/>
</dbReference>
<comment type="caution">
    <text evidence="7">The sequence shown here is derived from an EMBL/GenBank/DDBJ whole genome shotgun (WGS) entry which is preliminary data.</text>
</comment>
<evidence type="ECO:0000259" key="6">
    <source>
        <dbReference type="Pfam" id="PF00324"/>
    </source>
</evidence>
<feature type="transmembrane region" description="Helical" evidence="5">
    <location>
        <begin position="197"/>
        <end position="217"/>
    </location>
</feature>
<feature type="domain" description="Amino acid permease/ SLC12A" evidence="6">
    <location>
        <begin position="4"/>
        <end position="291"/>
    </location>
</feature>
<dbReference type="InterPro" id="IPR050367">
    <property type="entry name" value="APC_superfamily"/>
</dbReference>
<evidence type="ECO:0000256" key="4">
    <source>
        <dbReference type="ARBA" id="ARBA00023136"/>
    </source>
</evidence>
<dbReference type="InterPro" id="IPR004841">
    <property type="entry name" value="AA-permease/SLC12A_dom"/>
</dbReference>
<feature type="transmembrane region" description="Helical" evidence="5">
    <location>
        <begin position="223"/>
        <end position="249"/>
    </location>
</feature>
<accession>A0A7K4FK55</accession>
<evidence type="ECO:0000313" key="8">
    <source>
        <dbReference type="Proteomes" id="UP000546917"/>
    </source>
</evidence>
<feature type="transmembrane region" description="Helical" evidence="5">
    <location>
        <begin position="285"/>
        <end position="303"/>
    </location>
</feature>
<evidence type="ECO:0000256" key="2">
    <source>
        <dbReference type="ARBA" id="ARBA00022692"/>
    </source>
</evidence>
<dbReference type="GO" id="GO:0016020">
    <property type="term" value="C:membrane"/>
    <property type="evidence" value="ECO:0007669"/>
    <property type="project" value="UniProtKB-SubCell"/>
</dbReference>
<feature type="transmembrane region" description="Helical" evidence="5">
    <location>
        <begin position="98"/>
        <end position="119"/>
    </location>
</feature>
<feature type="transmembrane region" description="Helical" evidence="5">
    <location>
        <begin position="20"/>
        <end position="40"/>
    </location>
</feature>
<organism evidence="7 8">
    <name type="scientific">Ferroplasma acidiphilum</name>
    <dbReference type="NCBI Taxonomy" id="74969"/>
    <lineage>
        <taxon>Archaea</taxon>
        <taxon>Methanobacteriati</taxon>
        <taxon>Thermoplasmatota</taxon>
        <taxon>Thermoplasmata</taxon>
        <taxon>Thermoplasmatales</taxon>
        <taxon>Ferroplasmaceae</taxon>
        <taxon>Ferroplasma</taxon>
    </lineage>
</organism>
<evidence type="ECO:0000256" key="5">
    <source>
        <dbReference type="SAM" id="Phobius"/>
    </source>
</evidence>
<comment type="subcellular location">
    <subcellularLocation>
        <location evidence="1">Membrane</location>
        <topology evidence="1">Multi-pass membrane protein</topology>
    </subcellularLocation>
</comment>
<gene>
    <name evidence="7" type="ORF">HLB00_01035</name>
</gene>
<feature type="non-terminal residue" evidence="7">
    <location>
        <position position="1"/>
    </location>
</feature>
<name>A0A7K4FK55_9ARCH</name>
<dbReference type="Pfam" id="PF00324">
    <property type="entry name" value="AA_permease"/>
    <property type="match status" value="1"/>
</dbReference>
<sequence>LITLVASIMGARPTARLTEIFLVLELSIIAVFIIIAIYFLPGHTVNTVSPGWFIGFGALLKNPYKFMLAFPIIATIMDGWEIDSYASEESFNREKWPGTTGIIGLIAVFAIYLVTMTLMDIETPISLLSASLDPLATWSHYIIPQYSFVMDIAVIASTASSLWLTTYILSRAWYAMSREHLLPRQFGYINKTRKSPYANLIIIMIAAESINAVMLFVPSIESFFAQLLSISGIFLMMEFGIDSLTGIYLYSHRKNVNMKHIYLSISIFSFTGFFVMIMFGIITNTLFIILVIILIIPGILIMFKNNQKIIPD</sequence>
<evidence type="ECO:0000256" key="1">
    <source>
        <dbReference type="ARBA" id="ARBA00004141"/>
    </source>
</evidence>
<feature type="transmembrane region" description="Helical" evidence="5">
    <location>
        <begin position="52"/>
        <end position="77"/>
    </location>
</feature>
<proteinExistence type="predicted"/>
<feature type="transmembrane region" description="Helical" evidence="5">
    <location>
        <begin position="152"/>
        <end position="176"/>
    </location>
</feature>
<reference evidence="7 8" key="1">
    <citation type="submission" date="2020-05" db="EMBL/GenBank/DDBJ databases">
        <authorList>
            <person name="Zhang R."/>
        </authorList>
    </citation>
    <scope>NUCLEOTIDE SEQUENCE [LARGE SCALE GENOMIC DNA]</scope>
    <source>
        <strain evidence="7 8">DSM 28986</strain>
    </source>
</reference>
<keyword evidence="3 5" id="KW-1133">Transmembrane helix</keyword>
<dbReference type="Proteomes" id="UP000546917">
    <property type="component" value="Unassembled WGS sequence"/>
</dbReference>
<dbReference type="PANTHER" id="PTHR42770">
    <property type="entry name" value="AMINO ACID TRANSPORTER-RELATED"/>
    <property type="match status" value="1"/>
</dbReference>
<feature type="transmembrane region" description="Helical" evidence="5">
    <location>
        <begin position="261"/>
        <end position="279"/>
    </location>
</feature>
<evidence type="ECO:0000256" key="3">
    <source>
        <dbReference type="ARBA" id="ARBA00022989"/>
    </source>
</evidence>
<protein>
    <submittedName>
        <fullName evidence="7">APC family permease</fullName>
    </submittedName>
</protein>
<dbReference type="EMBL" id="JABGBP010000027">
    <property type="protein sequence ID" value="NOL59423.1"/>
    <property type="molecule type" value="Genomic_DNA"/>
</dbReference>
<dbReference type="Gene3D" id="1.20.1740.10">
    <property type="entry name" value="Amino acid/polyamine transporter I"/>
    <property type="match status" value="1"/>
</dbReference>
<dbReference type="RefSeq" id="WP_171481204.1">
    <property type="nucleotide sequence ID" value="NZ_JABGBP010000027.1"/>
</dbReference>
<evidence type="ECO:0000313" key="7">
    <source>
        <dbReference type="EMBL" id="NOL59423.1"/>
    </source>
</evidence>
<keyword evidence="4 5" id="KW-0472">Membrane</keyword>
<dbReference type="GO" id="GO:0055085">
    <property type="term" value="P:transmembrane transport"/>
    <property type="evidence" value="ECO:0007669"/>
    <property type="project" value="InterPro"/>
</dbReference>
<dbReference type="AlphaFoldDB" id="A0A7K4FK55"/>
<keyword evidence="2 5" id="KW-0812">Transmembrane</keyword>